<feature type="domain" description="ATP-sulfurylase PUA-like" evidence="11">
    <location>
        <begin position="28"/>
        <end position="182"/>
    </location>
</feature>
<feature type="domain" description="Sulphate adenylyltransferase catalytic" evidence="10">
    <location>
        <begin position="191"/>
        <end position="407"/>
    </location>
</feature>
<dbReference type="InterPro" id="IPR027417">
    <property type="entry name" value="P-loop_NTPase"/>
</dbReference>
<feature type="binding site" evidence="8">
    <location>
        <begin position="423"/>
        <end position="430"/>
    </location>
    <ligand>
        <name>ATP</name>
        <dbReference type="ChEBI" id="CHEBI:30616"/>
    </ligand>
</feature>
<dbReference type="NCBIfam" id="TIGR00339">
    <property type="entry name" value="sopT"/>
    <property type="match status" value="1"/>
</dbReference>
<evidence type="ECO:0000256" key="8">
    <source>
        <dbReference type="HAMAP-Rule" id="MF_00065"/>
    </source>
</evidence>
<evidence type="ECO:0000256" key="4">
    <source>
        <dbReference type="ARBA" id="ARBA00022695"/>
    </source>
</evidence>
<dbReference type="PANTHER" id="PTHR42700">
    <property type="entry name" value="SULFATE ADENYLYLTRANSFERASE"/>
    <property type="match status" value="1"/>
</dbReference>
<dbReference type="GO" id="GO:0005524">
    <property type="term" value="F:ATP binding"/>
    <property type="evidence" value="ECO:0007669"/>
    <property type="project" value="UniProtKB-UniRule"/>
</dbReference>
<dbReference type="KEGG" id="saci:Sinac_5116"/>
<evidence type="ECO:0000256" key="5">
    <source>
        <dbReference type="ARBA" id="ARBA00022741"/>
    </source>
</evidence>
<dbReference type="Pfam" id="PF01583">
    <property type="entry name" value="APS_kinase"/>
    <property type="match status" value="1"/>
</dbReference>
<dbReference type="InterPro" id="IPR014729">
    <property type="entry name" value="Rossmann-like_a/b/a_fold"/>
</dbReference>
<evidence type="ECO:0000256" key="7">
    <source>
        <dbReference type="ARBA" id="ARBA00049370"/>
    </source>
</evidence>
<evidence type="ECO:0000259" key="9">
    <source>
        <dbReference type="Pfam" id="PF01583"/>
    </source>
</evidence>
<dbReference type="Pfam" id="PF14306">
    <property type="entry name" value="PUA_2"/>
    <property type="match status" value="1"/>
</dbReference>
<dbReference type="InterPro" id="IPR050512">
    <property type="entry name" value="Sulf_AdTrans/APS_kinase"/>
</dbReference>
<comment type="pathway">
    <text evidence="2 8">Sulfur metabolism; hydrogen sulfide biosynthesis; sulfite from sulfate: step 2/3.</text>
</comment>
<dbReference type="HOGENOM" id="CLU_022950_0_0_0"/>
<protein>
    <recommendedName>
        <fullName evidence="8">Adenylyl-sulfate kinase</fullName>
        <ecNumber evidence="8">2.7.1.25</ecNumber>
    </recommendedName>
    <alternativeName>
        <fullName evidence="8">APS kinase</fullName>
    </alternativeName>
    <alternativeName>
        <fullName evidence="8">ATP adenosine-5'-phosphosulfate 3'-phosphotransferase</fullName>
    </alternativeName>
    <alternativeName>
        <fullName evidence="8">Adenosine-5'-phosphosulfate kinase</fullName>
    </alternativeName>
</protein>
<dbReference type="GO" id="GO:0019379">
    <property type="term" value="P:sulfate assimilation, phosphoadenylyl sulfate reduction by phosphoadenylyl-sulfate reductase (thioredoxin)"/>
    <property type="evidence" value="ECO:0007669"/>
    <property type="project" value="TreeGrafter"/>
</dbReference>
<dbReference type="SUPFAM" id="SSF52374">
    <property type="entry name" value="Nucleotidylyl transferase"/>
    <property type="match status" value="1"/>
</dbReference>
<evidence type="ECO:0000256" key="2">
    <source>
        <dbReference type="ARBA" id="ARBA00004806"/>
    </source>
</evidence>
<evidence type="ECO:0000259" key="11">
    <source>
        <dbReference type="Pfam" id="PF14306"/>
    </source>
</evidence>
<keyword evidence="13" id="KW-1185">Reference proteome</keyword>
<dbReference type="AlphaFoldDB" id="L0DKA7"/>
<dbReference type="PANTHER" id="PTHR42700:SF1">
    <property type="entry name" value="SULFATE ADENYLYLTRANSFERASE"/>
    <property type="match status" value="1"/>
</dbReference>
<dbReference type="Gene3D" id="3.40.50.300">
    <property type="entry name" value="P-loop containing nucleotide triphosphate hydrolases"/>
    <property type="match status" value="1"/>
</dbReference>
<comment type="similarity">
    <text evidence="8">Belongs to the APS kinase family.</text>
</comment>
<dbReference type="NCBIfam" id="NF004040">
    <property type="entry name" value="PRK05537.1"/>
    <property type="match status" value="1"/>
</dbReference>
<dbReference type="GO" id="GO:0004020">
    <property type="term" value="F:adenylylsulfate kinase activity"/>
    <property type="evidence" value="ECO:0007669"/>
    <property type="project" value="UniProtKB-UniRule"/>
</dbReference>
<comment type="catalytic activity">
    <reaction evidence="7">
        <text>sulfate + ATP + H(+) = adenosine 5'-phosphosulfate + diphosphate</text>
        <dbReference type="Rhea" id="RHEA:18133"/>
        <dbReference type="ChEBI" id="CHEBI:15378"/>
        <dbReference type="ChEBI" id="CHEBI:16189"/>
        <dbReference type="ChEBI" id="CHEBI:30616"/>
        <dbReference type="ChEBI" id="CHEBI:33019"/>
        <dbReference type="ChEBI" id="CHEBI:58243"/>
        <dbReference type="EC" id="2.7.7.4"/>
    </reaction>
</comment>
<evidence type="ECO:0000313" key="12">
    <source>
        <dbReference type="EMBL" id="AGA29268.1"/>
    </source>
</evidence>
<dbReference type="SUPFAM" id="SSF52540">
    <property type="entry name" value="P-loop containing nucleoside triphosphate hydrolases"/>
    <property type="match status" value="1"/>
</dbReference>
<feature type="domain" description="APS kinase" evidence="9">
    <location>
        <begin position="415"/>
        <end position="564"/>
    </location>
</feature>
<keyword evidence="8" id="KW-0597">Phosphoprotein</keyword>
<dbReference type="GO" id="GO:0070814">
    <property type="term" value="P:hydrogen sulfide biosynthetic process"/>
    <property type="evidence" value="ECO:0007669"/>
    <property type="project" value="UniProtKB-UniRule"/>
</dbReference>
<gene>
    <name evidence="8" type="primary">cysC</name>
    <name evidence="12" type="ordered locus">Sinac_5116</name>
</gene>
<dbReference type="NCBIfam" id="NF003013">
    <property type="entry name" value="PRK03846.1"/>
    <property type="match status" value="1"/>
</dbReference>
<dbReference type="InterPro" id="IPR002891">
    <property type="entry name" value="APS"/>
</dbReference>
<comment type="function">
    <text evidence="8">Catalyzes the synthesis of activated sulfate.</text>
</comment>
<dbReference type="InterPro" id="IPR002650">
    <property type="entry name" value="Sulphate_adenylyltransferase"/>
</dbReference>
<sequence>MILRPIIDHERGPTISATTHSAQSGLNSPYGGTLVDLLVNDARAAEMKATAKDHASLTLDERALCDLELLAVGGFSPLRGFLGKADYERVVSEMRLADGTLWPLPVTLPVTPGNGIEVGKPLALRDVYGNLLAFMHVEEIYAYDKEAEARGAYGSTDAKHPSVAYLNRQPGYYAAGRLEVIRTPPHHDFVDLRRTPSELREHFKTLGWNKVVAFQTRNPLHRAHEELTKRAAEQIGGGLLIHPVVGMTKPGDVDHFTRVRCYRALVDNYYDKGSVVLSLLPFAMRMAGPREVLLHAIIRRNHGCTHFIVGSGHAGPGNDSTGKPFYSPSAAQESMATHKAEIGMEMVDFKPMVYLPEESRYSPVDEVPAGVKTADISGTQVRDNYLAKGLQLPEWFSRPAVAEILNETNPPKFRQGLTIWFTGLSGSGKSTVAHALVERLAEFGRNVSLLDGDEIRTHLSKGLGFSKEDRNANIDRVGYVAGLIAQHGGTTLCAVISPYRVMRDNARKSSKGNFVEIFCDTPIEVCEQRDVKGLYAKARAGEIKGFTGVDDPYEPPLNPEITLDTSKLGARESADAIIKKLIELGYILPHGHIAE</sequence>
<dbReference type="CDD" id="cd00517">
    <property type="entry name" value="ATPS"/>
    <property type="match status" value="1"/>
</dbReference>
<feature type="active site" description="Phosphoserine intermediate" evidence="8">
    <location>
        <position position="497"/>
    </location>
</feature>
<evidence type="ECO:0000256" key="1">
    <source>
        <dbReference type="ARBA" id="ARBA00001823"/>
    </source>
</evidence>
<accession>L0DKA7</accession>
<dbReference type="InterPro" id="IPR015947">
    <property type="entry name" value="PUA-like_sf"/>
</dbReference>
<dbReference type="CDD" id="cd02027">
    <property type="entry name" value="APSK"/>
    <property type="match status" value="1"/>
</dbReference>
<name>L0DKA7_SINAD</name>
<dbReference type="Gene3D" id="3.10.400.10">
    <property type="entry name" value="Sulfate adenylyltransferase"/>
    <property type="match status" value="1"/>
</dbReference>
<evidence type="ECO:0000256" key="6">
    <source>
        <dbReference type="ARBA" id="ARBA00022840"/>
    </source>
</evidence>
<dbReference type="SUPFAM" id="SSF88697">
    <property type="entry name" value="PUA domain-like"/>
    <property type="match status" value="1"/>
</dbReference>
<keyword evidence="4" id="KW-0548">Nucleotidyltransferase</keyword>
<evidence type="ECO:0000256" key="3">
    <source>
        <dbReference type="ARBA" id="ARBA00022679"/>
    </source>
</evidence>
<dbReference type="FunFam" id="3.40.50.300:FF:000802">
    <property type="entry name" value="Sulfate adenylyltransferase"/>
    <property type="match status" value="1"/>
</dbReference>
<keyword evidence="3 8" id="KW-0808">Transferase</keyword>
<dbReference type="eggNOG" id="COG2046">
    <property type="taxonomic scope" value="Bacteria"/>
</dbReference>
<evidence type="ECO:0000313" key="13">
    <source>
        <dbReference type="Proteomes" id="UP000010798"/>
    </source>
</evidence>
<dbReference type="GO" id="GO:0010134">
    <property type="term" value="P:sulfate assimilation via adenylyl sulfate reduction"/>
    <property type="evidence" value="ECO:0007669"/>
    <property type="project" value="TreeGrafter"/>
</dbReference>
<dbReference type="eggNOG" id="COG0529">
    <property type="taxonomic scope" value="Bacteria"/>
</dbReference>
<dbReference type="EMBL" id="CP003364">
    <property type="protein sequence ID" value="AGA29268.1"/>
    <property type="molecule type" value="Genomic_DNA"/>
</dbReference>
<dbReference type="UniPathway" id="UPA00140">
    <property type="reaction ID" value="UER00205"/>
</dbReference>
<dbReference type="EC" id="2.7.1.25" evidence="8"/>
<dbReference type="NCBIfam" id="TIGR00455">
    <property type="entry name" value="apsK"/>
    <property type="match status" value="1"/>
</dbReference>
<reference evidence="12 13" key="1">
    <citation type="submission" date="2012-02" db="EMBL/GenBank/DDBJ databases">
        <title>Complete sequence of chromosome of Singulisphaera acidiphila DSM 18658.</title>
        <authorList>
            <consortium name="US DOE Joint Genome Institute (JGI-PGF)"/>
            <person name="Lucas S."/>
            <person name="Copeland A."/>
            <person name="Lapidus A."/>
            <person name="Glavina del Rio T."/>
            <person name="Dalin E."/>
            <person name="Tice H."/>
            <person name="Bruce D."/>
            <person name="Goodwin L."/>
            <person name="Pitluck S."/>
            <person name="Peters L."/>
            <person name="Ovchinnikova G."/>
            <person name="Chertkov O."/>
            <person name="Kyrpides N."/>
            <person name="Mavromatis K."/>
            <person name="Ivanova N."/>
            <person name="Brettin T."/>
            <person name="Detter J.C."/>
            <person name="Han C."/>
            <person name="Larimer F."/>
            <person name="Land M."/>
            <person name="Hauser L."/>
            <person name="Markowitz V."/>
            <person name="Cheng J.-F."/>
            <person name="Hugenholtz P."/>
            <person name="Woyke T."/>
            <person name="Wu D."/>
            <person name="Tindall B."/>
            <person name="Pomrenke H."/>
            <person name="Brambilla E."/>
            <person name="Klenk H.-P."/>
            <person name="Eisen J.A."/>
        </authorList>
    </citation>
    <scope>NUCLEOTIDE SEQUENCE [LARGE SCALE GENOMIC DNA]</scope>
    <source>
        <strain evidence="13">ATCC BAA-1392 / DSM 18658 / VKM B-2454 / MOB10</strain>
    </source>
</reference>
<dbReference type="GO" id="GO:0004781">
    <property type="term" value="F:sulfate adenylyltransferase (ATP) activity"/>
    <property type="evidence" value="ECO:0007669"/>
    <property type="project" value="UniProtKB-EC"/>
</dbReference>
<dbReference type="InterPro" id="IPR025980">
    <property type="entry name" value="ATP-Sase_PUA-like_dom"/>
</dbReference>
<dbReference type="InterPro" id="IPR059117">
    <property type="entry name" value="APS_kinase_dom"/>
</dbReference>
<keyword evidence="6 8" id="KW-0067">ATP-binding</keyword>
<dbReference type="STRING" id="886293.Sinac_5116"/>
<dbReference type="HAMAP" id="MF_00065">
    <property type="entry name" value="Adenylyl_sulf_kinase"/>
    <property type="match status" value="1"/>
</dbReference>
<proteinExistence type="inferred from homology"/>
<organism evidence="12 13">
    <name type="scientific">Singulisphaera acidiphila (strain ATCC BAA-1392 / DSM 18658 / VKM B-2454 / MOB10)</name>
    <dbReference type="NCBI Taxonomy" id="886293"/>
    <lineage>
        <taxon>Bacteria</taxon>
        <taxon>Pseudomonadati</taxon>
        <taxon>Planctomycetota</taxon>
        <taxon>Planctomycetia</taxon>
        <taxon>Isosphaerales</taxon>
        <taxon>Isosphaeraceae</taxon>
        <taxon>Singulisphaera</taxon>
    </lineage>
</organism>
<dbReference type="Pfam" id="PF01747">
    <property type="entry name" value="ATP-sulfurylase"/>
    <property type="match status" value="1"/>
</dbReference>
<dbReference type="Gene3D" id="3.40.50.620">
    <property type="entry name" value="HUPs"/>
    <property type="match status" value="1"/>
</dbReference>
<evidence type="ECO:0000259" key="10">
    <source>
        <dbReference type="Pfam" id="PF01747"/>
    </source>
</evidence>
<dbReference type="InterPro" id="IPR024951">
    <property type="entry name" value="Sulfurylase_cat_dom"/>
</dbReference>
<dbReference type="Proteomes" id="UP000010798">
    <property type="component" value="Chromosome"/>
</dbReference>
<keyword evidence="5 8" id="KW-0547">Nucleotide-binding</keyword>
<keyword evidence="8 12" id="KW-0418">Kinase</keyword>
<comment type="catalytic activity">
    <reaction evidence="1 8">
        <text>adenosine 5'-phosphosulfate + ATP = 3'-phosphoadenylyl sulfate + ADP + H(+)</text>
        <dbReference type="Rhea" id="RHEA:24152"/>
        <dbReference type="ChEBI" id="CHEBI:15378"/>
        <dbReference type="ChEBI" id="CHEBI:30616"/>
        <dbReference type="ChEBI" id="CHEBI:58243"/>
        <dbReference type="ChEBI" id="CHEBI:58339"/>
        <dbReference type="ChEBI" id="CHEBI:456216"/>
        <dbReference type="EC" id="2.7.1.25"/>
    </reaction>
</comment>
<dbReference type="GO" id="GO:0005737">
    <property type="term" value="C:cytoplasm"/>
    <property type="evidence" value="ECO:0007669"/>
    <property type="project" value="TreeGrafter"/>
</dbReference>